<feature type="non-terminal residue" evidence="6">
    <location>
        <position position="1"/>
    </location>
</feature>
<accession>A0A4P9YSC3</accession>
<keyword evidence="1" id="KW-0346">Stress response</keyword>
<dbReference type="AlphaFoldDB" id="A0A4P9YSC3"/>
<dbReference type="SUPFAM" id="SSF49764">
    <property type="entry name" value="HSP20-like chaperones"/>
    <property type="match status" value="1"/>
</dbReference>
<reference evidence="7" key="1">
    <citation type="journal article" date="2018" name="Nat. Microbiol.">
        <title>Leveraging single-cell genomics to expand the fungal tree of life.</title>
        <authorList>
            <person name="Ahrendt S.R."/>
            <person name="Quandt C.A."/>
            <person name="Ciobanu D."/>
            <person name="Clum A."/>
            <person name="Salamov A."/>
            <person name="Andreopoulos B."/>
            <person name="Cheng J.F."/>
            <person name="Woyke T."/>
            <person name="Pelin A."/>
            <person name="Henrissat B."/>
            <person name="Reynolds N.K."/>
            <person name="Benny G.L."/>
            <person name="Smith M.E."/>
            <person name="James T.Y."/>
            <person name="Grigoriev I.V."/>
        </authorList>
    </citation>
    <scope>NUCLEOTIDE SEQUENCE [LARGE SCALE GENOMIC DNA]</scope>
    <source>
        <strain evidence="7">Benny S71-1</strain>
    </source>
</reference>
<evidence type="ECO:0000256" key="4">
    <source>
        <dbReference type="SAM" id="MobiDB-lite"/>
    </source>
</evidence>
<name>A0A4P9YSC3_9FUNG</name>
<keyword evidence="7" id="KW-1185">Reference proteome</keyword>
<dbReference type="Pfam" id="PF00011">
    <property type="entry name" value="HSP20"/>
    <property type="match status" value="1"/>
</dbReference>
<proteinExistence type="inferred from homology"/>
<evidence type="ECO:0000313" key="7">
    <source>
        <dbReference type="Proteomes" id="UP000278143"/>
    </source>
</evidence>
<evidence type="ECO:0000256" key="3">
    <source>
        <dbReference type="RuleBase" id="RU003616"/>
    </source>
</evidence>
<gene>
    <name evidence="6" type="ORF">SYNPS1DRAFT_4333</name>
</gene>
<feature type="region of interest" description="Disordered" evidence="4">
    <location>
        <begin position="98"/>
        <end position="118"/>
    </location>
</feature>
<dbReference type="InterPro" id="IPR002068">
    <property type="entry name" value="A-crystallin/Hsp20_dom"/>
</dbReference>
<feature type="domain" description="SHSP" evidence="5">
    <location>
        <begin position="1"/>
        <end position="116"/>
    </location>
</feature>
<dbReference type="CDD" id="cd06464">
    <property type="entry name" value="ACD_sHsps-like"/>
    <property type="match status" value="1"/>
</dbReference>
<dbReference type="Gene3D" id="2.60.40.790">
    <property type="match status" value="1"/>
</dbReference>
<dbReference type="EMBL" id="KZ991954">
    <property type="protein sequence ID" value="RKP22558.1"/>
    <property type="molecule type" value="Genomic_DNA"/>
</dbReference>
<organism evidence="6 7">
    <name type="scientific">Syncephalis pseudoplumigaleata</name>
    <dbReference type="NCBI Taxonomy" id="1712513"/>
    <lineage>
        <taxon>Eukaryota</taxon>
        <taxon>Fungi</taxon>
        <taxon>Fungi incertae sedis</taxon>
        <taxon>Zoopagomycota</taxon>
        <taxon>Zoopagomycotina</taxon>
        <taxon>Zoopagomycetes</taxon>
        <taxon>Zoopagales</taxon>
        <taxon>Piptocephalidaceae</taxon>
        <taxon>Syncephalis</taxon>
    </lineage>
</organism>
<dbReference type="PANTHER" id="PTHR11527">
    <property type="entry name" value="HEAT-SHOCK PROTEIN 20 FAMILY MEMBER"/>
    <property type="match status" value="1"/>
</dbReference>
<dbReference type="Proteomes" id="UP000278143">
    <property type="component" value="Unassembled WGS sequence"/>
</dbReference>
<evidence type="ECO:0000313" key="6">
    <source>
        <dbReference type="EMBL" id="RKP22558.1"/>
    </source>
</evidence>
<dbReference type="OrthoDB" id="1431247at2759"/>
<feature type="non-terminal residue" evidence="6">
    <location>
        <position position="118"/>
    </location>
</feature>
<evidence type="ECO:0000256" key="2">
    <source>
        <dbReference type="PROSITE-ProRule" id="PRU00285"/>
    </source>
</evidence>
<evidence type="ECO:0000259" key="5">
    <source>
        <dbReference type="PROSITE" id="PS01031"/>
    </source>
</evidence>
<dbReference type="InterPro" id="IPR031107">
    <property type="entry name" value="Small_HSP"/>
</dbReference>
<protein>
    <submittedName>
        <fullName evidence="6">HSP20-like chaperone</fullName>
    </submittedName>
</protein>
<dbReference type="InterPro" id="IPR008978">
    <property type="entry name" value="HSP20-like_chaperone"/>
</dbReference>
<evidence type="ECO:0000256" key="1">
    <source>
        <dbReference type="ARBA" id="ARBA00023016"/>
    </source>
</evidence>
<dbReference type="PROSITE" id="PS01031">
    <property type="entry name" value="SHSP"/>
    <property type="match status" value="1"/>
</dbReference>
<sequence length="118" mass="13028">WPAIDISEVDNSYVLEAELPGVAKDDVSVELDQNGEVVTLSGQVRQSEGASAVANPSTYWAQERFYGSFRRAFQLPAAVNPETVQASFRNGLLRVTMNKKEPQTPEPPSAYRVKISEE</sequence>
<comment type="similarity">
    <text evidence="2 3">Belongs to the small heat shock protein (HSP20) family.</text>
</comment>